<dbReference type="EMBL" id="QPFP01000115">
    <property type="protein sequence ID" value="TEB21304.1"/>
    <property type="molecule type" value="Genomic_DNA"/>
</dbReference>
<protein>
    <submittedName>
        <fullName evidence="2">Uncharacterized protein</fullName>
    </submittedName>
</protein>
<evidence type="ECO:0000313" key="2">
    <source>
        <dbReference type="EMBL" id="TEB21304.1"/>
    </source>
</evidence>
<reference evidence="2 3" key="1">
    <citation type="journal article" date="2019" name="Nat. Ecol. Evol.">
        <title>Megaphylogeny resolves global patterns of mushroom evolution.</title>
        <authorList>
            <person name="Varga T."/>
            <person name="Krizsan K."/>
            <person name="Foldi C."/>
            <person name="Dima B."/>
            <person name="Sanchez-Garcia M."/>
            <person name="Sanchez-Ramirez S."/>
            <person name="Szollosi G.J."/>
            <person name="Szarkandi J.G."/>
            <person name="Papp V."/>
            <person name="Albert L."/>
            <person name="Andreopoulos W."/>
            <person name="Angelini C."/>
            <person name="Antonin V."/>
            <person name="Barry K.W."/>
            <person name="Bougher N.L."/>
            <person name="Buchanan P."/>
            <person name="Buyck B."/>
            <person name="Bense V."/>
            <person name="Catcheside P."/>
            <person name="Chovatia M."/>
            <person name="Cooper J."/>
            <person name="Damon W."/>
            <person name="Desjardin D."/>
            <person name="Finy P."/>
            <person name="Geml J."/>
            <person name="Haridas S."/>
            <person name="Hughes K."/>
            <person name="Justo A."/>
            <person name="Karasinski D."/>
            <person name="Kautmanova I."/>
            <person name="Kiss B."/>
            <person name="Kocsube S."/>
            <person name="Kotiranta H."/>
            <person name="LaButti K.M."/>
            <person name="Lechner B.E."/>
            <person name="Liimatainen K."/>
            <person name="Lipzen A."/>
            <person name="Lukacs Z."/>
            <person name="Mihaltcheva S."/>
            <person name="Morgado L.N."/>
            <person name="Niskanen T."/>
            <person name="Noordeloos M.E."/>
            <person name="Ohm R.A."/>
            <person name="Ortiz-Santana B."/>
            <person name="Ovrebo C."/>
            <person name="Racz N."/>
            <person name="Riley R."/>
            <person name="Savchenko A."/>
            <person name="Shiryaev A."/>
            <person name="Soop K."/>
            <person name="Spirin V."/>
            <person name="Szebenyi C."/>
            <person name="Tomsovsky M."/>
            <person name="Tulloss R.E."/>
            <person name="Uehling J."/>
            <person name="Grigoriev I.V."/>
            <person name="Vagvolgyi C."/>
            <person name="Papp T."/>
            <person name="Martin F.M."/>
            <person name="Miettinen O."/>
            <person name="Hibbett D.S."/>
            <person name="Nagy L.G."/>
        </authorList>
    </citation>
    <scope>NUCLEOTIDE SEQUENCE [LARGE SCALE GENOMIC DNA]</scope>
    <source>
        <strain evidence="2 3">FP101781</strain>
    </source>
</reference>
<accession>A0A4Y7SI97</accession>
<name>A0A4Y7SI97_COPMI</name>
<sequence length="303" mass="32943">MDRSANTGSVGARPRSAAYPDPSNPRPMSHKGPEANGQELGLELATGDRKEILQNGDESTMEKGSMLNNHRVNKDRGPSAKEQQVVDRLLGQGPKILFVSLKKAGADELYNAVPTSQKDRVCVYPINGERSLVKWANTINEYEAIDREISIVSTRRWFHDVETQSQLKGDLSQSFDSNFELDAPATLEEADSGPNDHDRSGSAVDCADGRGVGIAVPFQLGIPAPLARDPLATPDFEGTLLKGLSGQITAKDDSLSQSPSTPATLDIRPPRTPTHCRHLFLRRTILPQELHPRTTLTASPGYS</sequence>
<feature type="region of interest" description="Disordered" evidence="1">
    <location>
        <begin position="1"/>
        <end position="45"/>
    </location>
</feature>
<evidence type="ECO:0000313" key="3">
    <source>
        <dbReference type="Proteomes" id="UP000298030"/>
    </source>
</evidence>
<comment type="caution">
    <text evidence="2">The sequence shown here is derived from an EMBL/GenBank/DDBJ whole genome shotgun (WGS) entry which is preliminary data.</text>
</comment>
<evidence type="ECO:0000256" key="1">
    <source>
        <dbReference type="SAM" id="MobiDB-lite"/>
    </source>
</evidence>
<dbReference type="Proteomes" id="UP000298030">
    <property type="component" value="Unassembled WGS sequence"/>
</dbReference>
<feature type="region of interest" description="Disordered" evidence="1">
    <location>
        <begin position="249"/>
        <end position="272"/>
    </location>
</feature>
<dbReference type="OrthoDB" id="3131442at2759"/>
<organism evidence="2 3">
    <name type="scientific">Coprinellus micaceus</name>
    <name type="common">Glistening ink-cap mushroom</name>
    <name type="synonym">Coprinus micaceus</name>
    <dbReference type="NCBI Taxonomy" id="71717"/>
    <lineage>
        <taxon>Eukaryota</taxon>
        <taxon>Fungi</taxon>
        <taxon>Dikarya</taxon>
        <taxon>Basidiomycota</taxon>
        <taxon>Agaricomycotina</taxon>
        <taxon>Agaricomycetes</taxon>
        <taxon>Agaricomycetidae</taxon>
        <taxon>Agaricales</taxon>
        <taxon>Agaricineae</taxon>
        <taxon>Psathyrellaceae</taxon>
        <taxon>Coprinellus</taxon>
    </lineage>
</organism>
<dbReference type="AlphaFoldDB" id="A0A4Y7SI97"/>
<proteinExistence type="predicted"/>
<gene>
    <name evidence="2" type="ORF">FA13DRAFT_1800046</name>
</gene>
<keyword evidence="3" id="KW-1185">Reference proteome</keyword>